<dbReference type="Gene3D" id="3.40.30.10">
    <property type="entry name" value="Glutaredoxin"/>
    <property type="match status" value="1"/>
</dbReference>
<keyword evidence="2" id="KW-1185">Reference proteome</keyword>
<dbReference type="OrthoDB" id="645813at2"/>
<evidence type="ECO:0000313" key="1">
    <source>
        <dbReference type="EMBL" id="SMB94138.1"/>
    </source>
</evidence>
<dbReference type="SUPFAM" id="SSF52833">
    <property type="entry name" value="Thioredoxin-like"/>
    <property type="match status" value="1"/>
</dbReference>
<dbReference type="EMBL" id="FWWW01000066">
    <property type="protein sequence ID" value="SMB94138.1"/>
    <property type="molecule type" value="Genomic_DNA"/>
</dbReference>
<protein>
    <recommendedName>
        <fullName evidence="3">Thioredoxin domain-containing protein</fullName>
    </recommendedName>
</protein>
<organism evidence="1 2">
    <name type="scientific">Hymenobacter roseosalivarius DSM 11622</name>
    <dbReference type="NCBI Taxonomy" id="645990"/>
    <lineage>
        <taxon>Bacteria</taxon>
        <taxon>Pseudomonadati</taxon>
        <taxon>Bacteroidota</taxon>
        <taxon>Cytophagia</taxon>
        <taxon>Cytophagales</taxon>
        <taxon>Hymenobacteraceae</taxon>
        <taxon>Hymenobacter</taxon>
    </lineage>
</organism>
<accession>A0A1W1VLD3</accession>
<dbReference type="AlphaFoldDB" id="A0A1W1VLD3"/>
<dbReference type="Proteomes" id="UP000192266">
    <property type="component" value="Unassembled WGS sequence"/>
</dbReference>
<dbReference type="InterPro" id="IPR036249">
    <property type="entry name" value="Thioredoxin-like_sf"/>
</dbReference>
<evidence type="ECO:0000313" key="2">
    <source>
        <dbReference type="Proteomes" id="UP000192266"/>
    </source>
</evidence>
<reference evidence="1 2" key="1">
    <citation type="submission" date="2017-04" db="EMBL/GenBank/DDBJ databases">
        <authorList>
            <person name="Afonso C.L."/>
            <person name="Miller P.J."/>
            <person name="Scott M.A."/>
            <person name="Spackman E."/>
            <person name="Goraichik I."/>
            <person name="Dimitrov K.M."/>
            <person name="Suarez D.L."/>
            <person name="Swayne D.E."/>
        </authorList>
    </citation>
    <scope>NUCLEOTIDE SEQUENCE [LARGE SCALE GENOMIC DNA]</scope>
    <source>
        <strain evidence="1 2">DSM 11622</strain>
    </source>
</reference>
<gene>
    <name evidence="1" type="ORF">SAMN00120144_2346</name>
</gene>
<dbReference type="STRING" id="645990.SAMN00120144_2346"/>
<sequence>MRIIVFRQVAVVLALLLGTTVSAQQLRFEKDSLGQVLRRAQQLQKPVFLLFSAPAPPPGTPKEDVEKRYGTGLDDAAVAAVLQRDFMLVKAPAFTSAAGQKLARRYYVSGFPTYLYLHSDGTVLHRSFGNTHEAQRYLKDIETFRQKLASPDNLSRLEQRYAQGERSAPFLRQYILARRSIGAPISAALLDAYVQELPVKAFDQFSEVVFVHECGPVVDSRAHKLARLNQRLVDSLYTTLPLARRSGINSLIISNTIQDAIERRDPKLAMLGSNFARGSWNATRNYQMGARVYDQNMMRYYRAVGDTTQYLPMLVRYYEQQYMATPADTVRRRQAAQRTLRGPFQNPPPYPNLAKRDSTAKVTWVESKFKGPDLYAVELNNGAWSLYLTGTRRSSYLVQAMRWSQRTIEVDPQAAYYDTLAHLLYTLRLNTEAEATQQKAIDQAKKEGKPITGFKEELRKIKTRTL</sequence>
<evidence type="ECO:0008006" key="3">
    <source>
        <dbReference type="Google" id="ProtNLM"/>
    </source>
</evidence>
<dbReference type="RefSeq" id="WP_084445081.1">
    <property type="nucleotide sequence ID" value="NZ_FWWW01000066.1"/>
</dbReference>
<name>A0A1W1VLD3_9BACT</name>
<proteinExistence type="predicted"/>